<proteinExistence type="predicted"/>
<accession>A0ABN1FR92</accession>
<gene>
    <name evidence="1" type="ORF">GCM10009001_10300</name>
</gene>
<dbReference type="Gene3D" id="1.10.3750.10">
    <property type="entry name" value="YhaI-like"/>
    <property type="match status" value="1"/>
</dbReference>
<evidence type="ECO:0000313" key="1">
    <source>
        <dbReference type="EMBL" id="GAA0596140.1"/>
    </source>
</evidence>
<organism evidence="1 2">
    <name type="scientific">Virgibacillus siamensis</name>
    <dbReference type="NCBI Taxonomy" id="480071"/>
    <lineage>
        <taxon>Bacteria</taxon>
        <taxon>Bacillati</taxon>
        <taxon>Bacillota</taxon>
        <taxon>Bacilli</taxon>
        <taxon>Bacillales</taxon>
        <taxon>Bacillaceae</taxon>
        <taxon>Virgibacillus</taxon>
    </lineage>
</organism>
<keyword evidence="2" id="KW-1185">Reference proteome</keyword>
<dbReference type="RefSeq" id="WP_343810910.1">
    <property type="nucleotide sequence ID" value="NZ_BAAADS010000006.1"/>
</dbReference>
<protein>
    <recommendedName>
        <fullName evidence="3">DUF1878 family protein</fullName>
    </recommendedName>
</protein>
<name>A0ABN1FR92_9BACI</name>
<comment type="caution">
    <text evidence="1">The sequence shown here is derived from an EMBL/GenBank/DDBJ whole genome shotgun (WGS) entry which is preliminary data.</text>
</comment>
<reference evidence="1 2" key="1">
    <citation type="journal article" date="2019" name="Int. J. Syst. Evol. Microbiol.">
        <title>The Global Catalogue of Microorganisms (GCM) 10K type strain sequencing project: providing services to taxonomists for standard genome sequencing and annotation.</title>
        <authorList>
            <consortium name="The Broad Institute Genomics Platform"/>
            <consortium name="The Broad Institute Genome Sequencing Center for Infectious Disease"/>
            <person name="Wu L."/>
            <person name="Ma J."/>
        </authorList>
    </citation>
    <scope>NUCLEOTIDE SEQUENCE [LARGE SCALE GENOMIC DNA]</scope>
    <source>
        <strain evidence="1 2">JCM 15395</strain>
    </source>
</reference>
<dbReference type="Proteomes" id="UP001500866">
    <property type="component" value="Unassembled WGS sequence"/>
</dbReference>
<dbReference type="EMBL" id="BAAADS010000006">
    <property type="protein sequence ID" value="GAA0596140.1"/>
    <property type="molecule type" value="Genomic_DNA"/>
</dbReference>
<dbReference type="SUPFAM" id="SSF109915">
    <property type="entry name" value="Hypothetical protein YhaI"/>
    <property type="match status" value="1"/>
</dbReference>
<dbReference type="InterPro" id="IPR015058">
    <property type="entry name" value="DUF1878"/>
</dbReference>
<dbReference type="InterPro" id="IPR035945">
    <property type="entry name" value="YhaI-like_sf"/>
</dbReference>
<dbReference type="Pfam" id="PF08963">
    <property type="entry name" value="DUF1878"/>
    <property type="match status" value="1"/>
</dbReference>
<sequence length="117" mass="13611">MNQVNNETLSFHLQLLSRVINMEHYPFIKLVVENNITHGEYRQLMQLLTELNSRYETQKEEGLLDFTPLLVHFAGMLNEKLDPNTTIFALKKEGYYPSLIDAFINVLARSEQPELKG</sequence>
<evidence type="ECO:0008006" key="3">
    <source>
        <dbReference type="Google" id="ProtNLM"/>
    </source>
</evidence>
<evidence type="ECO:0000313" key="2">
    <source>
        <dbReference type="Proteomes" id="UP001500866"/>
    </source>
</evidence>